<keyword evidence="3" id="KW-1185">Reference proteome</keyword>
<sequence length="69" mass="7741">MKLRSFILRGRDYKGGSKLMCDPPLPRPPTSVPSGNPEMQHSVATSRNPRSLANARRHLEDSKVRDIIT</sequence>
<accession>A0AAV6FTD6</accession>
<comment type="caution">
    <text evidence="2">The sequence shown here is derived from an EMBL/GenBank/DDBJ whole genome shotgun (WGS) entry which is preliminary data.</text>
</comment>
<organism evidence="2 3">
    <name type="scientific">Alosa alosa</name>
    <name type="common">allis shad</name>
    <dbReference type="NCBI Taxonomy" id="278164"/>
    <lineage>
        <taxon>Eukaryota</taxon>
        <taxon>Metazoa</taxon>
        <taxon>Chordata</taxon>
        <taxon>Craniata</taxon>
        <taxon>Vertebrata</taxon>
        <taxon>Euteleostomi</taxon>
        <taxon>Actinopterygii</taxon>
        <taxon>Neopterygii</taxon>
        <taxon>Teleostei</taxon>
        <taxon>Clupei</taxon>
        <taxon>Clupeiformes</taxon>
        <taxon>Clupeoidei</taxon>
        <taxon>Clupeidae</taxon>
        <taxon>Alosa</taxon>
    </lineage>
</organism>
<reference evidence="2" key="1">
    <citation type="submission" date="2020-10" db="EMBL/GenBank/DDBJ databases">
        <title>Chromosome-scale genome assembly of the Allis shad, Alosa alosa.</title>
        <authorList>
            <person name="Margot Z."/>
            <person name="Christophe K."/>
            <person name="Cabau C."/>
            <person name="Louis A."/>
            <person name="Berthelot C."/>
            <person name="Parey E."/>
            <person name="Roest Crollius H."/>
            <person name="Montfort J."/>
            <person name="Robinson-Rechavi M."/>
            <person name="Bucao C."/>
            <person name="Bouchez O."/>
            <person name="Gislard M."/>
            <person name="Lluch J."/>
            <person name="Milhes M."/>
            <person name="Lampietro C."/>
            <person name="Lopez Roques C."/>
            <person name="Donnadieu C."/>
            <person name="Braasch I."/>
            <person name="Desvignes T."/>
            <person name="Postlethwait J."/>
            <person name="Bobe J."/>
            <person name="Guiguen Y."/>
        </authorList>
    </citation>
    <scope>NUCLEOTIDE SEQUENCE</scope>
    <source>
        <strain evidence="2">M-15738</strain>
        <tissue evidence="2">Blood</tissue>
    </source>
</reference>
<feature type="region of interest" description="Disordered" evidence="1">
    <location>
        <begin position="17"/>
        <end position="51"/>
    </location>
</feature>
<dbReference type="AlphaFoldDB" id="A0AAV6FTD6"/>
<evidence type="ECO:0000313" key="3">
    <source>
        <dbReference type="Proteomes" id="UP000823561"/>
    </source>
</evidence>
<dbReference type="Proteomes" id="UP000823561">
    <property type="component" value="Chromosome 20"/>
</dbReference>
<name>A0AAV6FTD6_9TELE</name>
<evidence type="ECO:0000313" key="2">
    <source>
        <dbReference type="EMBL" id="KAG5264492.1"/>
    </source>
</evidence>
<feature type="compositionally biased region" description="Polar residues" evidence="1">
    <location>
        <begin position="37"/>
        <end position="51"/>
    </location>
</feature>
<evidence type="ECO:0000256" key="1">
    <source>
        <dbReference type="SAM" id="MobiDB-lite"/>
    </source>
</evidence>
<proteinExistence type="predicted"/>
<protein>
    <submittedName>
        <fullName evidence="2">Uncharacterized protein</fullName>
    </submittedName>
</protein>
<dbReference type="EMBL" id="JADWDJ010000020">
    <property type="protein sequence ID" value="KAG5264492.1"/>
    <property type="molecule type" value="Genomic_DNA"/>
</dbReference>
<gene>
    <name evidence="2" type="ORF">AALO_G00254370</name>
</gene>